<evidence type="ECO:0000313" key="7">
    <source>
        <dbReference type="EMBL" id="EFA85598.1"/>
    </source>
</evidence>
<sequence>MGVEKVIIVEGDEDYDCPTTGSIVNVHYTLMLENGQVVESSLNSKRPFQFTVGEGSYQPTQKQYILIFSIIVDYGYGNKRVGSIPANSILKFEIELIDFI</sequence>
<keyword evidence="4 5" id="KW-0413">Isomerase</keyword>
<comment type="caution">
    <text evidence="7">The sequence shown here is derived from an EMBL/GenBank/DDBJ whole genome shotgun (WGS) entry which is preliminary data.</text>
</comment>
<evidence type="ECO:0000256" key="3">
    <source>
        <dbReference type="ARBA" id="ARBA00023110"/>
    </source>
</evidence>
<evidence type="ECO:0000256" key="1">
    <source>
        <dbReference type="ARBA" id="ARBA00000971"/>
    </source>
</evidence>
<dbReference type="Pfam" id="PF00254">
    <property type="entry name" value="FKBP_C"/>
    <property type="match status" value="1"/>
</dbReference>
<evidence type="ECO:0000256" key="4">
    <source>
        <dbReference type="ARBA" id="ARBA00023235"/>
    </source>
</evidence>
<organism evidence="7 8">
    <name type="scientific">Heterostelium pallidum (strain ATCC 26659 / Pp 5 / PN500)</name>
    <name type="common">Cellular slime mold</name>
    <name type="synonym">Polysphondylium pallidum</name>
    <dbReference type="NCBI Taxonomy" id="670386"/>
    <lineage>
        <taxon>Eukaryota</taxon>
        <taxon>Amoebozoa</taxon>
        <taxon>Evosea</taxon>
        <taxon>Eumycetozoa</taxon>
        <taxon>Dictyostelia</taxon>
        <taxon>Acytosteliales</taxon>
        <taxon>Acytosteliaceae</taxon>
        <taxon>Heterostelium</taxon>
    </lineage>
</organism>
<evidence type="ECO:0000256" key="2">
    <source>
        <dbReference type="ARBA" id="ARBA00013194"/>
    </source>
</evidence>
<evidence type="ECO:0000259" key="6">
    <source>
        <dbReference type="PROSITE" id="PS50059"/>
    </source>
</evidence>
<keyword evidence="8" id="KW-1185">Reference proteome</keyword>
<dbReference type="InterPro" id="IPR046357">
    <property type="entry name" value="PPIase_dom_sf"/>
</dbReference>
<keyword evidence="3 5" id="KW-0697">Rotamase</keyword>
<proteinExistence type="predicted"/>
<dbReference type="InParanoid" id="D3AZ41"/>
<dbReference type="InterPro" id="IPR050689">
    <property type="entry name" value="FKBP-type_PPIase"/>
</dbReference>
<dbReference type="InterPro" id="IPR001179">
    <property type="entry name" value="PPIase_FKBP_dom"/>
</dbReference>
<comment type="catalytic activity">
    <reaction evidence="1 5">
        <text>[protein]-peptidylproline (omega=180) = [protein]-peptidylproline (omega=0)</text>
        <dbReference type="Rhea" id="RHEA:16237"/>
        <dbReference type="Rhea" id="RHEA-COMP:10747"/>
        <dbReference type="Rhea" id="RHEA-COMP:10748"/>
        <dbReference type="ChEBI" id="CHEBI:83833"/>
        <dbReference type="ChEBI" id="CHEBI:83834"/>
        <dbReference type="EC" id="5.2.1.8"/>
    </reaction>
</comment>
<reference evidence="7 8" key="1">
    <citation type="journal article" date="2011" name="Genome Res.">
        <title>Phylogeny-wide analysis of social amoeba genomes highlights ancient origins for complex intercellular communication.</title>
        <authorList>
            <person name="Heidel A.J."/>
            <person name="Lawal H.M."/>
            <person name="Felder M."/>
            <person name="Schilde C."/>
            <person name="Helps N.R."/>
            <person name="Tunggal B."/>
            <person name="Rivero F."/>
            <person name="John U."/>
            <person name="Schleicher M."/>
            <person name="Eichinger L."/>
            <person name="Platzer M."/>
            <person name="Noegel A.A."/>
            <person name="Schaap P."/>
            <person name="Gloeckner G."/>
        </authorList>
    </citation>
    <scope>NUCLEOTIDE SEQUENCE [LARGE SCALE GENOMIC DNA]</scope>
    <source>
        <strain evidence="8">ATCC 26659 / Pp 5 / PN500</strain>
    </source>
</reference>
<gene>
    <name evidence="7" type="ORF">PPL_01381</name>
</gene>
<dbReference type="PANTHER" id="PTHR10516:SF443">
    <property type="entry name" value="FK506-BINDING PROTEIN 59-RELATED"/>
    <property type="match status" value="1"/>
</dbReference>
<dbReference type="PANTHER" id="PTHR10516">
    <property type="entry name" value="PEPTIDYL-PROLYL CIS-TRANS ISOMERASE"/>
    <property type="match status" value="1"/>
</dbReference>
<dbReference type="Gene3D" id="3.10.50.40">
    <property type="match status" value="1"/>
</dbReference>
<dbReference type="STRING" id="670386.D3AZ41"/>
<dbReference type="PROSITE" id="PS50059">
    <property type="entry name" value="FKBP_PPIASE"/>
    <property type="match status" value="1"/>
</dbReference>
<dbReference type="Proteomes" id="UP000001396">
    <property type="component" value="Unassembled WGS sequence"/>
</dbReference>
<evidence type="ECO:0000313" key="8">
    <source>
        <dbReference type="Proteomes" id="UP000001396"/>
    </source>
</evidence>
<feature type="domain" description="PPIase FKBP-type" evidence="6">
    <location>
        <begin position="21"/>
        <end position="100"/>
    </location>
</feature>
<name>D3AZ41_HETP5</name>
<protein>
    <recommendedName>
        <fullName evidence="2 5">peptidylprolyl isomerase</fullName>
        <ecNumber evidence="2 5">5.2.1.8</ecNumber>
    </recommendedName>
</protein>
<dbReference type="GeneID" id="31356910"/>
<dbReference type="EMBL" id="ADBJ01000006">
    <property type="protein sequence ID" value="EFA85598.1"/>
    <property type="molecule type" value="Genomic_DNA"/>
</dbReference>
<evidence type="ECO:0000256" key="5">
    <source>
        <dbReference type="PROSITE-ProRule" id="PRU00277"/>
    </source>
</evidence>
<dbReference type="SUPFAM" id="SSF54534">
    <property type="entry name" value="FKBP-like"/>
    <property type="match status" value="1"/>
</dbReference>
<dbReference type="AlphaFoldDB" id="D3AZ41"/>
<dbReference type="GO" id="GO:0003755">
    <property type="term" value="F:peptidyl-prolyl cis-trans isomerase activity"/>
    <property type="evidence" value="ECO:0007669"/>
    <property type="project" value="UniProtKB-KW"/>
</dbReference>
<dbReference type="EC" id="5.2.1.8" evidence="2 5"/>
<accession>D3AZ41</accession>
<dbReference type="RefSeq" id="XP_020437705.1">
    <property type="nucleotide sequence ID" value="XM_020572390.1"/>
</dbReference>